<organism evidence="2 3">
    <name type="scientific">Ancylobacter defluvii</name>
    <dbReference type="NCBI Taxonomy" id="1282440"/>
    <lineage>
        <taxon>Bacteria</taxon>
        <taxon>Pseudomonadati</taxon>
        <taxon>Pseudomonadota</taxon>
        <taxon>Alphaproteobacteria</taxon>
        <taxon>Hyphomicrobiales</taxon>
        <taxon>Xanthobacteraceae</taxon>
        <taxon>Ancylobacter</taxon>
    </lineage>
</organism>
<reference evidence="2" key="2">
    <citation type="submission" date="2023-01" db="EMBL/GenBank/DDBJ databases">
        <authorList>
            <person name="Sun Q."/>
            <person name="Evtushenko L."/>
        </authorList>
    </citation>
    <scope>NUCLEOTIDE SEQUENCE</scope>
    <source>
        <strain evidence="2">VKM B-2789</strain>
    </source>
</reference>
<name>A0A9W6NAB7_9HYPH</name>
<dbReference type="RefSeq" id="WP_213358580.1">
    <property type="nucleotide sequence ID" value="NZ_BSFM01000012.1"/>
</dbReference>
<dbReference type="Pfam" id="PF04230">
    <property type="entry name" value="PS_pyruv_trans"/>
    <property type="match status" value="1"/>
</dbReference>
<comment type="caution">
    <text evidence="2">The sequence shown here is derived from an EMBL/GenBank/DDBJ whole genome shotgun (WGS) entry which is preliminary data.</text>
</comment>
<evidence type="ECO:0000259" key="1">
    <source>
        <dbReference type="Pfam" id="PF04230"/>
    </source>
</evidence>
<dbReference type="InterPro" id="IPR007345">
    <property type="entry name" value="Polysacch_pyruvyl_Trfase"/>
</dbReference>
<feature type="domain" description="Polysaccharide pyruvyl transferase" evidence="1">
    <location>
        <begin position="64"/>
        <end position="309"/>
    </location>
</feature>
<sequence length="415" mass="43927">MMDRQVVALCGTFDVANFGDLMFPIVAAARLEPFGWNVLPVSPTNGATSFADAMPTRSMSELLRGECPSDAVMIGGGEIIHAWRGDFLREYQSGDLGELAYMSLWYGASLAASVADVPLAWNTPGVPAPFERPLRREALDPAVAAADYVSVRDATSRIFLGRSHAATVVPDTVAGIASVWPKPGLEPAFRALVQRAGIAADARLMAVHLRPERIEPGMIPELGARLSGFAETHGVTPALVAIGPSLNDGEGARALAACLTVDHLVLDAPQSLREVAALLAHAALYVGNSMHGYVTAAAYDVPGVIVARSGFRKYQGFAGHIGRDEDVARSWERALLRAAVLATEPQGQLIPAGVHEALERHWAQIARIIADREAGTARRAAFLRHVLAGGLRHGGLAGIARTLPMAGMPSPKLSV</sequence>
<keyword evidence="3" id="KW-1185">Reference proteome</keyword>
<evidence type="ECO:0000313" key="2">
    <source>
        <dbReference type="EMBL" id="GLK84294.1"/>
    </source>
</evidence>
<dbReference type="Proteomes" id="UP001143330">
    <property type="component" value="Unassembled WGS sequence"/>
</dbReference>
<dbReference type="EMBL" id="BSFM01000012">
    <property type="protein sequence ID" value="GLK84294.1"/>
    <property type="molecule type" value="Genomic_DNA"/>
</dbReference>
<accession>A0A9W6NAB7</accession>
<evidence type="ECO:0000313" key="3">
    <source>
        <dbReference type="Proteomes" id="UP001143330"/>
    </source>
</evidence>
<dbReference type="AlphaFoldDB" id="A0A9W6NAB7"/>
<reference evidence="2" key="1">
    <citation type="journal article" date="2014" name="Int. J. Syst. Evol. Microbiol.">
        <title>Complete genome sequence of Corynebacterium casei LMG S-19264T (=DSM 44701T), isolated from a smear-ripened cheese.</title>
        <authorList>
            <consortium name="US DOE Joint Genome Institute (JGI-PGF)"/>
            <person name="Walter F."/>
            <person name="Albersmeier A."/>
            <person name="Kalinowski J."/>
            <person name="Ruckert C."/>
        </authorList>
    </citation>
    <scope>NUCLEOTIDE SEQUENCE</scope>
    <source>
        <strain evidence="2">VKM B-2789</strain>
    </source>
</reference>
<protein>
    <recommendedName>
        <fullName evidence="1">Polysaccharide pyruvyl transferase domain-containing protein</fullName>
    </recommendedName>
</protein>
<proteinExistence type="predicted"/>
<gene>
    <name evidence="2" type="ORF">GCM10017653_23640</name>
</gene>